<dbReference type="Gene3D" id="3.30.70.20">
    <property type="match status" value="2"/>
</dbReference>
<keyword evidence="4" id="KW-0411">Iron-sulfur</keyword>
<dbReference type="InterPro" id="IPR050954">
    <property type="entry name" value="ET_IronSulfur_Cluster-Binding"/>
</dbReference>
<dbReference type="GO" id="GO:0051539">
    <property type="term" value="F:4 iron, 4 sulfur cluster binding"/>
    <property type="evidence" value="ECO:0007669"/>
    <property type="project" value="UniProtKB-KW"/>
</dbReference>
<proteinExistence type="predicted"/>
<evidence type="ECO:0000256" key="1">
    <source>
        <dbReference type="ARBA" id="ARBA00022485"/>
    </source>
</evidence>
<dbReference type="InterPro" id="IPR017900">
    <property type="entry name" value="4Fe4S_Fe_S_CS"/>
</dbReference>
<sequence length="253" mass="27077">MRFGMIIDLNLCSSCGACALACKAENNTRTRGEGQSFNWADFIQETRGVFPNTTQIAIPVMCNHCENPQCVKVCPTGAMFVSPEGVVLHNDETCVGCRLCQNACPYSSAELGPESLDGKTYSVISFNPKGVDPRGDAATRPALIRGATGDAQELGQKAGAVPAYANLFKAGDSAAQRKEGVVEKCNFCYHRTSNGMNPACVDACPAGARIFGDLDDPTSTISAKLKTGKVQRLQEEKGTNPKVFYMGQFSPRE</sequence>
<dbReference type="Proteomes" id="UP000214610">
    <property type="component" value="Unassembled WGS sequence"/>
</dbReference>
<evidence type="ECO:0000313" key="6">
    <source>
        <dbReference type="EMBL" id="OXE51077.1"/>
    </source>
</evidence>
<feature type="domain" description="4Fe-4S ferredoxin-type" evidence="5">
    <location>
        <begin position="52"/>
        <end position="84"/>
    </location>
</feature>
<dbReference type="InterPro" id="IPR017896">
    <property type="entry name" value="4Fe4S_Fe-S-bd"/>
</dbReference>
<dbReference type="CDD" id="cd10551">
    <property type="entry name" value="PsrB"/>
    <property type="match status" value="1"/>
</dbReference>
<gene>
    <name evidence="6" type="ORF">ADH67_01920</name>
</gene>
<feature type="domain" description="4Fe-4S ferredoxin-type" evidence="5">
    <location>
        <begin position="3"/>
        <end position="32"/>
    </location>
</feature>
<keyword evidence="7" id="KW-1185">Reference proteome</keyword>
<comment type="caution">
    <text evidence="6">The sequence shown here is derived from an EMBL/GenBank/DDBJ whole genome shotgun (WGS) entry which is preliminary data.</text>
</comment>
<keyword evidence="1" id="KW-0004">4Fe-4S</keyword>
<dbReference type="PROSITE" id="PS51379">
    <property type="entry name" value="4FE4S_FER_2"/>
    <property type="match status" value="3"/>
</dbReference>
<dbReference type="SUPFAM" id="SSF54862">
    <property type="entry name" value="4Fe-4S ferredoxins"/>
    <property type="match status" value="1"/>
</dbReference>
<feature type="domain" description="4Fe-4S ferredoxin-type" evidence="5">
    <location>
        <begin position="85"/>
        <end position="114"/>
    </location>
</feature>
<keyword evidence="2" id="KW-0479">Metal-binding</keyword>
<evidence type="ECO:0000313" key="7">
    <source>
        <dbReference type="Proteomes" id="UP000214610"/>
    </source>
</evidence>
<organism evidence="6 7">
    <name type="scientific">Turicimonas muris</name>
    <dbReference type="NCBI Taxonomy" id="1796652"/>
    <lineage>
        <taxon>Bacteria</taxon>
        <taxon>Pseudomonadati</taxon>
        <taxon>Pseudomonadota</taxon>
        <taxon>Betaproteobacteria</taxon>
        <taxon>Burkholderiales</taxon>
        <taxon>Sutterellaceae</taxon>
        <taxon>Turicimonas</taxon>
    </lineage>
</organism>
<dbReference type="GeneID" id="78363278"/>
<keyword evidence="3" id="KW-0408">Iron</keyword>
<evidence type="ECO:0000256" key="3">
    <source>
        <dbReference type="ARBA" id="ARBA00023004"/>
    </source>
</evidence>
<dbReference type="AlphaFoldDB" id="A0A227KTA1"/>
<dbReference type="PANTHER" id="PTHR43177">
    <property type="entry name" value="PROTEIN NRFC"/>
    <property type="match status" value="1"/>
</dbReference>
<protein>
    <submittedName>
        <fullName evidence="6">Molybdopterin oxidoreductase</fullName>
    </submittedName>
</protein>
<dbReference type="Pfam" id="PF12800">
    <property type="entry name" value="Fer4_4"/>
    <property type="match status" value="1"/>
</dbReference>
<evidence type="ECO:0000259" key="5">
    <source>
        <dbReference type="PROSITE" id="PS51379"/>
    </source>
</evidence>
<dbReference type="RefSeq" id="WP_066591129.1">
    <property type="nucleotide sequence ID" value="NZ_CAOLCU010000019.1"/>
</dbReference>
<name>A0A227KTA1_9BURK</name>
<dbReference type="EMBL" id="NHMP01000001">
    <property type="protein sequence ID" value="OXE51077.1"/>
    <property type="molecule type" value="Genomic_DNA"/>
</dbReference>
<evidence type="ECO:0000256" key="2">
    <source>
        <dbReference type="ARBA" id="ARBA00022723"/>
    </source>
</evidence>
<dbReference type="PROSITE" id="PS00198">
    <property type="entry name" value="4FE4S_FER_1"/>
    <property type="match status" value="1"/>
</dbReference>
<evidence type="ECO:0000256" key="4">
    <source>
        <dbReference type="ARBA" id="ARBA00023014"/>
    </source>
</evidence>
<dbReference type="PANTHER" id="PTHR43177:SF3">
    <property type="entry name" value="PROTEIN NRFC HOMOLOG"/>
    <property type="match status" value="1"/>
</dbReference>
<dbReference type="GO" id="GO:0046872">
    <property type="term" value="F:metal ion binding"/>
    <property type="evidence" value="ECO:0007669"/>
    <property type="project" value="UniProtKB-KW"/>
</dbReference>
<accession>A0A227KTA1</accession>
<reference evidence="7" key="1">
    <citation type="submission" date="2017-05" db="EMBL/GenBank/DDBJ databases">
        <title>Improved OligoMM genomes.</title>
        <authorList>
            <person name="Garzetti D."/>
        </authorList>
    </citation>
    <scope>NUCLEOTIDE SEQUENCE [LARGE SCALE GENOMIC DNA]</scope>
    <source>
        <strain evidence="7">YL45</strain>
    </source>
</reference>
<dbReference type="Pfam" id="PF13247">
    <property type="entry name" value="Fer4_11"/>
    <property type="match status" value="2"/>
</dbReference>